<dbReference type="EMBL" id="BLKG01000014">
    <property type="protein sequence ID" value="GFF77457.1"/>
    <property type="molecule type" value="Genomic_DNA"/>
</dbReference>
<dbReference type="Proteomes" id="UP000465266">
    <property type="component" value="Unassembled WGS sequence"/>
</dbReference>
<reference evidence="1 2" key="1">
    <citation type="submission" date="2020-01" db="EMBL/GenBank/DDBJ databases">
        <title>Draft genome sequence of Aspergillus udagawae IFM 53868.</title>
        <authorList>
            <person name="Takahashi H."/>
            <person name="Yaguchi T."/>
        </authorList>
    </citation>
    <scope>NUCLEOTIDE SEQUENCE [LARGE SCALE GENOMIC DNA]</scope>
    <source>
        <strain evidence="1 2">IFM 53868</strain>
    </source>
</reference>
<evidence type="ECO:0000313" key="1">
    <source>
        <dbReference type="EMBL" id="GFF77457.1"/>
    </source>
</evidence>
<comment type="caution">
    <text evidence="1">The sequence shown here is derived from an EMBL/GenBank/DDBJ whole genome shotgun (WGS) entry which is preliminary data.</text>
</comment>
<keyword evidence="2" id="KW-1185">Reference proteome</keyword>
<evidence type="ECO:0000313" key="2">
    <source>
        <dbReference type="Proteomes" id="UP000465266"/>
    </source>
</evidence>
<gene>
    <name evidence="1" type="ORF">IFM53868_02092</name>
</gene>
<sequence>MSEKNRTYQESGRLCEQLTLTQNEVLKALENATGQTFAVDHGTVEGLWQDGAARLKDGQPLCVLAMIAGAIYGKGGLAHFSSTKGLWNDKLGLAQENLDEFLRN</sequence>
<organism evidence="1 2">
    <name type="scientific">Aspergillus udagawae</name>
    <dbReference type="NCBI Taxonomy" id="91492"/>
    <lineage>
        <taxon>Eukaryota</taxon>
        <taxon>Fungi</taxon>
        <taxon>Dikarya</taxon>
        <taxon>Ascomycota</taxon>
        <taxon>Pezizomycotina</taxon>
        <taxon>Eurotiomycetes</taxon>
        <taxon>Eurotiomycetidae</taxon>
        <taxon>Eurotiales</taxon>
        <taxon>Aspergillaceae</taxon>
        <taxon>Aspergillus</taxon>
        <taxon>Aspergillus subgen. Fumigati</taxon>
    </lineage>
</organism>
<accession>A0ABQ1AAJ6</accession>
<name>A0ABQ1AAJ6_9EURO</name>
<proteinExistence type="predicted"/>
<protein>
    <submittedName>
        <fullName evidence="1">Uncharacterized protein</fullName>
    </submittedName>
</protein>